<feature type="binding site" evidence="6">
    <location>
        <begin position="181"/>
        <end position="186"/>
    </location>
    <ligand>
        <name>NAD(+)</name>
        <dbReference type="ChEBI" id="CHEBI:57540"/>
    </ligand>
</feature>
<accession>A0ABM7REF8</accession>
<protein>
    <recommendedName>
        <fullName evidence="6">NAD kinase</fullName>
        <ecNumber evidence="6">2.7.1.23</ecNumber>
    </recommendedName>
    <alternativeName>
        <fullName evidence="6">ATP-dependent NAD kinase</fullName>
    </alternativeName>
</protein>
<dbReference type="InterPro" id="IPR017437">
    <property type="entry name" value="ATP-NAD_kinase_PpnK-typ_C"/>
</dbReference>
<gene>
    <name evidence="6 7" type="primary">nadK</name>
    <name evidence="7" type="ORF">HAHE_28600</name>
</gene>
<dbReference type="Gene3D" id="3.40.50.10330">
    <property type="entry name" value="Probable inorganic polyphosphate/atp-NAD kinase, domain 1"/>
    <property type="match status" value="1"/>
</dbReference>
<dbReference type="PANTHER" id="PTHR20275">
    <property type="entry name" value="NAD KINASE"/>
    <property type="match status" value="1"/>
</dbReference>
<feature type="binding site" evidence="6">
    <location>
        <begin position="140"/>
        <end position="141"/>
    </location>
    <ligand>
        <name>NAD(+)</name>
        <dbReference type="ChEBI" id="CHEBI:57540"/>
    </ligand>
</feature>
<keyword evidence="1 6" id="KW-0808">Transferase</keyword>
<comment type="cofactor">
    <cofactor evidence="6">
        <name>a divalent metal cation</name>
        <dbReference type="ChEBI" id="CHEBI:60240"/>
    </cofactor>
</comment>
<keyword evidence="6" id="KW-0963">Cytoplasm</keyword>
<dbReference type="InterPro" id="IPR016064">
    <property type="entry name" value="NAD/diacylglycerol_kinase_sf"/>
</dbReference>
<feature type="binding site" evidence="6">
    <location>
        <position position="168"/>
    </location>
    <ligand>
        <name>NAD(+)</name>
        <dbReference type="ChEBI" id="CHEBI:57540"/>
    </ligand>
</feature>
<comment type="similarity">
    <text evidence="6">Belongs to the NAD kinase family.</text>
</comment>
<evidence type="ECO:0000313" key="7">
    <source>
        <dbReference type="EMBL" id="BCX48952.1"/>
    </source>
</evidence>
<comment type="catalytic activity">
    <reaction evidence="5 6">
        <text>NAD(+) + ATP = ADP + NADP(+) + H(+)</text>
        <dbReference type="Rhea" id="RHEA:18629"/>
        <dbReference type="ChEBI" id="CHEBI:15378"/>
        <dbReference type="ChEBI" id="CHEBI:30616"/>
        <dbReference type="ChEBI" id="CHEBI:57540"/>
        <dbReference type="ChEBI" id="CHEBI:58349"/>
        <dbReference type="ChEBI" id="CHEBI:456216"/>
        <dbReference type="EC" id="2.7.1.23"/>
    </reaction>
</comment>
<keyword evidence="6" id="KW-0067">ATP-binding</keyword>
<dbReference type="Pfam" id="PF01513">
    <property type="entry name" value="NAD_kinase"/>
    <property type="match status" value="1"/>
</dbReference>
<feature type="binding site" evidence="6">
    <location>
        <begin position="66"/>
        <end position="67"/>
    </location>
    <ligand>
        <name>NAD(+)</name>
        <dbReference type="ChEBI" id="CHEBI:57540"/>
    </ligand>
</feature>
<evidence type="ECO:0000256" key="6">
    <source>
        <dbReference type="HAMAP-Rule" id="MF_00361"/>
    </source>
</evidence>
<dbReference type="Proteomes" id="UP001374893">
    <property type="component" value="Chromosome"/>
</dbReference>
<reference evidence="7 8" key="1">
    <citation type="submission" date="2021-06" db="EMBL/GenBank/DDBJ databases">
        <title>Complete genome of Haloferula helveola possessing various polysaccharide degrading enzymes.</title>
        <authorList>
            <person name="Takami H."/>
            <person name="Huang C."/>
            <person name="Hamasaki K."/>
        </authorList>
    </citation>
    <scope>NUCLEOTIDE SEQUENCE [LARGE SCALE GENOMIC DNA]</scope>
    <source>
        <strain evidence="7 8">CN-1</strain>
    </source>
</reference>
<feature type="binding site" evidence="6">
    <location>
        <position position="151"/>
    </location>
    <ligand>
        <name>NAD(+)</name>
        <dbReference type="ChEBI" id="CHEBI:57540"/>
    </ligand>
</feature>
<evidence type="ECO:0000313" key="8">
    <source>
        <dbReference type="Proteomes" id="UP001374893"/>
    </source>
</evidence>
<evidence type="ECO:0000256" key="3">
    <source>
        <dbReference type="ARBA" id="ARBA00022857"/>
    </source>
</evidence>
<comment type="caution">
    <text evidence="6">Lacks conserved residue(s) required for the propagation of feature annotation.</text>
</comment>
<sequence length="284" mass="29705">MKVGLIANPHKSGARKTLEGLAVALRAKGLTPIYEKATAGLAGVDGGIPGRELSKEADVVAVLGGDGTMLHAMATLGGCDKPIAGINLGNLGFLTSCTDGEVDDFAEALCSGNFATSRRTLLAARVERDGGRSHDLLALNEAVLARGQTGRLVALRAIVDGELLNHYRADGLIVATPTGSTAYSLSAGGPLISPSAGVFVITPICPHTLSQRSLVVDDDVTIELAPEEPSDGPMLFTVDGRDCVEVESGDRVLVRKADQDLHLLRLEGRSFYAALRQKLNWRGG</sequence>
<comment type="subcellular location">
    <subcellularLocation>
        <location evidence="6">Cytoplasm</location>
    </subcellularLocation>
</comment>
<keyword evidence="3 6" id="KW-0521">NADP</keyword>
<feature type="binding site" evidence="6">
    <location>
        <position position="170"/>
    </location>
    <ligand>
        <name>NAD(+)</name>
        <dbReference type="ChEBI" id="CHEBI:57540"/>
    </ligand>
</feature>
<evidence type="ECO:0000256" key="4">
    <source>
        <dbReference type="ARBA" id="ARBA00023027"/>
    </source>
</evidence>
<proteinExistence type="inferred from homology"/>
<dbReference type="Gene3D" id="2.60.200.30">
    <property type="entry name" value="Probable inorganic polyphosphate/atp-NAD kinase, domain 2"/>
    <property type="match status" value="1"/>
</dbReference>
<comment type="function">
    <text evidence="6">Involved in the regulation of the intracellular balance of NAD and NADP, and is a key enzyme in the biosynthesis of NADP. Catalyzes specifically the phosphorylation on 2'-hydroxyl of the adenosine moiety of NAD to yield NADP.</text>
</comment>
<keyword evidence="6" id="KW-0547">Nucleotide-binding</keyword>
<dbReference type="PANTHER" id="PTHR20275:SF0">
    <property type="entry name" value="NAD KINASE"/>
    <property type="match status" value="1"/>
</dbReference>
<dbReference type="SUPFAM" id="SSF111331">
    <property type="entry name" value="NAD kinase/diacylglycerol kinase-like"/>
    <property type="match status" value="1"/>
</dbReference>
<name>A0ABM7REF8_9BACT</name>
<evidence type="ECO:0000256" key="1">
    <source>
        <dbReference type="ARBA" id="ARBA00022679"/>
    </source>
</evidence>
<keyword evidence="2 6" id="KW-0418">Kinase</keyword>
<dbReference type="Pfam" id="PF20143">
    <property type="entry name" value="NAD_kinase_C"/>
    <property type="match status" value="1"/>
</dbReference>
<dbReference type="InterPro" id="IPR017438">
    <property type="entry name" value="ATP-NAD_kinase_N"/>
</dbReference>
<keyword evidence="8" id="KW-1185">Reference proteome</keyword>
<dbReference type="EMBL" id="AP024702">
    <property type="protein sequence ID" value="BCX48952.1"/>
    <property type="molecule type" value="Genomic_DNA"/>
</dbReference>
<feature type="active site" description="Proton acceptor" evidence="6">
    <location>
        <position position="66"/>
    </location>
</feature>
<organism evidence="7 8">
    <name type="scientific">Haloferula helveola</name>
    <dbReference type="NCBI Taxonomy" id="490095"/>
    <lineage>
        <taxon>Bacteria</taxon>
        <taxon>Pseudomonadati</taxon>
        <taxon>Verrucomicrobiota</taxon>
        <taxon>Verrucomicrobiia</taxon>
        <taxon>Verrucomicrobiales</taxon>
        <taxon>Verrucomicrobiaceae</taxon>
        <taxon>Haloferula</taxon>
    </lineage>
</organism>
<dbReference type="InterPro" id="IPR002504">
    <property type="entry name" value="NADK"/>
</dbReference>
<keyword evidence="4 6" id="KW-0520">NAD</keyword>
<evidence type="ECO:0000256" key="5">
    <source>
        <dbReference type="ARBA" id="ARBA00047925"/>
    </source>
</evidence>
<dbReference type="GO" id="GO:0016301">
    <property type="term" value="F:kinase activity"/>
    <property type="evidence" value="ECO:0007669"/>
    <property type="project" value="UniProtKB-KW"/>
</dbReference>
<dbReference type="EC" id="2.7.1.23" evidence="6"/>
<dbReference type="HAMAP" id="MF_00361">
    <property type="entry name" value="NAD_kinase"/>
    <property type="match status" value="1"/>
</dbReference>
<feature type="binding site" evidence="6">
    <location>
        <position position="71"/>
    </location>
    <ligand>
        <name>NAD(+)</name>
        <dbReference type="ChEBI" id="CHEBI:57540"/>
    </ligand>
</feature>
<evidence type="ECO:0000256" key="2">
    <source>
        <dbReference type="ARBA" id="ARBA00022777"/>
    </source>
</evidence>
<dbReference type="RefSeq" id="WP_338685376.1">
    <property type="nucleotide sequence ID" value="NZ_AP024702.1"/>
</dbReference>